<reference evidence="1" key="1">
    <citation type="submission" date="2023-04" db="EMBL/GenBank/DDBJ databases">
        <title>Candida boidinii NBRC 10035.</title>
        <authorList>
            <person name="Ichikawa N."/>
            <person name="Sato H."/>
            <person name="Tonouchi N."/>
        </authorList>
    </citation>
    <scope>NUCLEOTIDE SEQUENCE</scope>
    <source>
        <strain evidence="1">NBRC 10035</strain>
    </source>
</reference>
<evidence type="ECO:0000313" key="1">
    <source>
        <dbReference type="EMBL" id="GME71725.1"/>
    </source>
</evidence>
<name>A0A9W6T135_CANBO</name>
<gene>
    <name evidence="1" type="ORF">Cboi02_000332400</name>
</gene>
<keyword evidence="2" id="KW-1185">Reference proteome</keyword>
<dbReference type="Proteomes" id="UP001165120">
    <property type="component" value="Unassembled WGS sequence"/>
</dbReference>
<accession>A0A9W6T135</accession>
<dbReference type="AlphaFoldDB" id="A0A9W6T135"/>
<comment type="caution">
    <text evidence="1">The sequence shown here is derived from an EMBL/GenBank/DDBJ whole genome shotgun (WGS) entry which is preliminary data.</text>
</comment>
<sequence>MMGTAEAVYQTHYSPTKSTYYQHNSIAEVSDESSISSDEEEDEMEVIKKNGPVYNLNSKKVLSSSNWQKLEDGFNQVSELLSSDKSTN</sequence>
<evidence type="ECO:0000313" key="2">
    <source>
        <dbReference type="Proteomes" id="UP001165120"/>
    </source>
</evidence>
<dbReference type="EMBL" id="BSXN01001131">
    <property type="protein sequence ID" value="GME71725.1"/>
    <property type="molecule type" value="Genomic_DNA"/>
</dbReference>
<proteinExistence type="predicted"/>
<organism evidence="1 2">
    <name type="scientific">Candida boidinii</name>
    <name type="common">Yeast</name>
    <dbReference type="NCBI Taxonomy" id="5477"/>
    <lineage>
        <taxon>Eukaryota</taxon>
        <taxon>Fungi</taxon>
        <taxon>Dikarya</taxon>
        <taxon>Ascomycota</taxon>
        <taxon>Saccharomycotina</taxon>
        <taxon>Pichiomycetes</taxon>
        <taxon>Pichiales</taxon>
        <taxon>Pichiaceae</taxon>
        <taxon>Ogataea</taxon>
        <taxon>Ogataea/Candida clade</taxon>
    </lineage>
</organism>
<protein>
    <submittedName>
        <fullName evidence="1">Unnamed protein product</fullName>
    </submittedName>
</protein>